<evidence type="ECO:0000313" key="5">
    <source>
        <dbReference type="EMBL" id="QLG27364.1"/>
    </source>
</evidence>
<dbReference type="GO" id="GO:0016887">
    <property type="term" value="F:ATP hydrolysis activity"/>
    <property type="evidence" value="ECO:0007669"/>
    <property type="project" value="InterPro"/>
</dbReference>
<dbReference type="InterPro" id="IPR017911">
    <property type="entry name" value="MacB-like_ATP-bd"/>
</dbReference>
<dbReference type="InterPro" id="IPR017871">
    <property type="entry name" value="ABC_transporter-like_CS"/>
</dbReference>
<dbReference type="CDD" id="cd03255">
    <property type="entry name" value="ABC_MJ0796_LolCDE_FtsE"/>
    <property type="match status" value="1"/>
</dbReference>
<dbReference type="PROSITE" id="PS50893">
    <property type="entry name" value="ABC_TRANSPORTER_2"/>
    <property type="match status" value="1"/>
</dbReference>
<keyword evidence="1" id="KW-0813">Transport</keyword>
<organism evidence="5 6">
    <name type="scientific">Halorarum halophilum</name>
    <dbReference type="NCBI Taxonomy" id="2743090"/>
    <lineage>
        <taxon>Archaea</taxon>
        <taxon>Methanobacteriati</taxon>
        <taxon>Methanobacteriota</taxon>
        <taxon>Stenosarchaea group</taxon>
        <taxon>Halobacteria</taxon>
        <taxon>Halobacteriales</taxon>
        <taxon>Haloferacaceae</taxon>
        <taxon>Halorarum</taxon>
    </lineage>
</organism>
<dbReference type="GO" id="GO:0098796">
    <property type="term" value="C:membrane protein complex"/>
    <property type="evidence" value="ECO:0007669"/>
    <property type="project" value="UniProtKB-ARBA"/>
</dbReference>
<protein>
    <submittedName>
        <fullName evidence="5">ABC transporter ATP-binding protein</fullName>
    </submittedName>
</protein>
<dbReference type="AlphaFoldDB" id="A0A7D5GKB4"/>
<reference evidence="5 6" key="1">
    <citation type="submission" date="2020-07" db="EMBL/GenBank/DDBJ databases">
        <title>Gai3-2, isolated from salt lake.</title>
        <authorList>
            <person name="Cui H."/>
            <person name="Shi X."/>
        </authorList>
    </citation>
    <scope>NUCLEOTIDE SEQUENCE [LARGE SCALE GENOMIC DNA]</scope>
    <source>
        <strain evidence="5 6">Gai3-2</strain>
    </source>
</reference>
<keyword evidence="2" id="KW-0547">Nucleotide-binding</keyword>
<dbReference type="Proteomes" id="UP000509750">
    <property type="component" value="Chromosome"/>
</dbReference>
<evidence type="ECO:0000256" key="1">
    <source>
        <dbReference type="ARBA" id="ARBA00022448"/>
    </source>
</evidence>
<dbReference type="FunFam" id="3.40.50.300:FF:000032">
    <property type="entry name" value="Export ABC transporter ATP-binding protein"/>
    <property type="match status" value="1"/>
</dbReference>
<dbReference type="GeneID" id="56028627"/>
<gene>
    <name evidence="5" type="ORF">HUG10_07300</name>
</gene>
<keyword evidence="6" id="KW-1185">Reference proteome</keyword>
<dbReference type="PANTHER" id="PTHR24220">
    <property type="entry name" value="IMPORT ATP-BINDING PROTEIN"/>
    <property type="match status" value="1"/>
</dbReference>
<dbReference type="InterPro" id="IPR003593">
    <property type="entry name" value="AAA+_ATPase"/>
</dbReference>
<dbReference type="RefSeq" id="WP_179168939.1">
    <property type="nucleotide sequence ID" value="NZ_CP058529.1"/>
</dbReference>
<evidence type="ECO:0000256" key="2">
    <source>
        <dbReference type="ARBA" id="ARBA00022741"/>
    </source>
</evidence>
<proteinExistence type="predicted"/>
<accession>A0A7D5GKB4</accession>
<dbReference type="EMBL" id="CP058529">
    <property type="protein sequence ID" value="QLG27364.1"/>
    <property type="molecule type" value="Genomic_DNA"/>
</dbReference>
<dbReference type="KEGG" id="halg:HUG10_07300"/>
<sequence>MSSRNADVEARNGEHADTVVTCDSLVREYRRGSGGALFGSRDQPVVRALDGVSMSVSSGEIVGIQGPSGSGKSTLLHLLAALDTPTAGSLTVAGRNVTRLSERERARLRLDHVGLVFQRFHLLPALSARANVALPLIELGMPRRERRERATELLEAVGLSSRATHRPGQLSGGEQQRVAIARALSTEPDLLVADEPTGELDSETGRRVLDLFEELSDEHAVVVASHDAATIDVADRVVRLRDGRRQLADG</sequence>
<dbReference type="GO" id="GO:0022857">
    <property type="term" value="F:transmembrane transporter activity"/>
    <property type="evidence" value="ECO:0007669"/>
    <property type="project" value="UniProtKB-ARBA"/>
</dbReference>
<evidence type="ECO:0000313" key="6">
    <source>
        <dbReference type="Proteomes" id="UP000509750"/>
    </source>
</evidence>
<dbReference type="InterPro" id="IPR027417">
    <property type="entry name" value="P-loop_NTPase"/>
</dbReference>
<dbReference type="InterPro" id="IPR003439">
    <property type="entry name" value="ABC_transporter-like_ATP-bd"/>
</dbReference>
<dbReference type="Pfam" id="PF00005">
    <property type="entry name" value="ABC_tran"/>
    <property type="match status" value="1"/>
</dbReference>
<dbReference type="PROSITE" id="PS00211">
    <property type="entry name" value="ABC_TRANSPORTER_1"/>
    <property type="match status" value="1"/>
</dbReference>
<dbReference type="InterPro" id="IPR015854">
    <property type="entry name" value="ABC_transpr_LolD-like"/>
</dbReference>
<name>A0A7D5GKB4_9EURY</name>
<feature type="domain" description="ABC transporter" evidence="4">
    <location>
        <begin position="20"/>
        <end position="250"/>
    </location>
</feature>
<dbReference type="GO" id="GO:0005886">
    <property type="term" value="C:plasma membrane"/>
    <property type="evidence" value="ECO:0007669"/>
    <property type="project" value="TreeGrafter"/>
</dbReference>
<dbReference type="GO" id="GO:0005524">
    <property type="term" value="F:ATP binding"/>
    <property type="evidence" value="ECO:0007669"/>
    <property type="project" value="UniProtKB-KW"/>
</dbReference>
<dbReference type="Gene3D" id="3.40.50.300">
    <property type="entry name" value="P-loop containing nucleotide triphosphate hydrolases"/>
    <property type="match status" value="1"/>
</dbReference>
<evidence type="ECO:0000256" key="3">
    <source>
        <dbReference type="ARBA" id="ARBA00022840"/>
    </source>
</evidence>
<evidence type="ECO:0000259" key="4">
    <source>
        <dbReference type="PROSITE" id="PS50893"/>
    </source>
</evidence>
<dbReference type="SMART" id="SM00382">
    <property type="entry name" value="AAA"/>
    <property type="match status" value="1"/>
</dbReference>
<dbReference type="SUPFAM" id="SSF52540">
    <property type="entry name" value="P-loop containing nucleoside triphosphate hydrolases"/>
    <property type="match status" value="1"/>
</dbReference>
<keyword evidence="3 5" id="KW-0067">ATP-binding</keyword>
<dbReference type="OrthoDB" id="302885at2157"/>